<name>A0A3M7DDY3_HORWE</name>
<comment type="caution">
    <text evidence="4">The sequence shown here is derived from an EMBL/GenBank/DDBJ whole genome shotgun (WGS) entry which is preliminary data.</text>
</comment>
<evidence type="ECO:0008006" key="6">
    <source>
        <dbReference type="Google" id="ProtNLM"/>
    </source>
</evidence>
<evidence type="ECO:0000256" key="2">
    <source>
        <dbReference type="ARBA" id="ARBA00023002"/>
    </source>
</evidence>
<keyword evidence="2" id="KW-0560">Oxidoreductase</keyword>
<dbReference type="PANTHER" id="PTHR42760">
    <property type="entry name" value="SHORT-CHAIN DEHYDROGENASES/REDUCTASES FAMILY MEMBER"/>
    <property type="match status" value="1"/>
</dbReference>
<dbReference type="EMBL" id="QWIN01000012">
    <property type="protein sequence ID" value="RMY62430.1"/>
    <property type="molecule type" value="Genomic_DNA"/>
</dbReference>
<evidence type="ECO:0000313" key="5">
    <source>
        <dbReference type="Proteomes" id="UP000270230"/>
    </source>
</evidence>
<dbReference type="GO" id="GO:0016616">
    <property type="term" value="F:oxidoreductase activity, acting on the CH-OH group of donors, NAD or NADP as acceptor"/>
    <property type="evidence" value="ECO:0007669"/>
    <property type="project" value="TreeGrafter"/>
</dbReference>
<evidence type="ECO:0000256" key="1">
    <source>
        <dbReference type="ARBA" id="ARBA00006484"/>
    </source>
</evidence>
<dbReference type="OrthoDB" id="294295at2759"/>
<gene>
    <name evidence="4" type="ORF">D0865_00442</name>
</gene>
<sequence>MTTPVHQLLNLAGETALVAGGSKQVRYVSASAMAEAGAEVVLIQGDQAIKNKIELLGRRATIYSTESSSQASVTKLVSEILADGHVIHVLVNCGSIESRNPFHSCPQNHRRETPFSHLTSTFQLFREVGKHMLTREPDSRSRRGSIINISTSPHGTGLERPANAATNGGITQLTKALSNEWAYRGIRVNAISLHRLTDTVRRDETVKMGWASQAEAGDLQAQDDLKGSLLFFASPASGYVTGTTVTIDGALGDCQE</sequence>
<comment type="similarity">
    <text evidence="1">Belongs to the short-chain dehydrogenases/reductases (SDR) family.</text>
</comment>
<organism evidence="4 5">
    <name type="scientific">Hortaea werneckii</name>
    <name type="common">Black yeast</name>
    <name type="synonym">Cladosporium werneckii</name>
    <dbReference type="NCBI Taxonomy" id="91943"/>
    <lineage>
        <taxon>Eukaryota</taxon>
        <taxon>Fungi</taxon>
        <taxon>Dikarya</taxon>
        <taxon>Ascomycota</taxon>
        <taxon>Pezizomycotina</taxon>
        <taxon>Dothideomycetes</taxon>
        <taxon>Dothideomycetidae</taxon>
        <taxon>Mycosphaerellales</taxon>
        <taxon>Teratosphaeriaceae</taxon>
        <taxon>Hortaea</taxon>
    </lineage>
</organism>
<dbReference type="PRINTS" id="PR00081">
    <property type="entry name" value="GDHRDH"/>
</dbReference>
<dbReference type="Pfam" id="PF13561">
    <property type="entry name" value="adh_short_C2"/>
    <property type="match status" value="1"/>
</dbReference>
<dbReference type="Gene3D" id="3.40.50.720">
    <property type="entry name" value="NAD(P)-binding Rossmann-like Domain"/>
    <property type="match status" value="1"/>
</dbReference>
<dbReference type="InterPro" id="IPR036291">
    <property type="entry name" value="NAD(P)-bd_dom_sf"/>
</dbReference>
<accession>A0A3M7DDY3</accession>
<evidence type="ECO:0000313" key="4">
    <source>
        <dbReference type="EMBL" id="RMY62430.1"/>
    </source>
</evidence>
<dbReference type="PANTHER" id="PTHR42760:SF5">
    <property type="entry name" value="2-DEHYDRO-3-DEOXY-D-GLUCONATE 5-DEHYDROGENASE"/>
    <property type="match status" value="1"/>
</dbReference>
<dbReference type="Proteomes" id="UP000270230">
    <property type="component" value="Unassembled WGS sequence"/>
</dbReference>
<proteinExistence type="inferred from homology"/>
<protein>
    <recommendedName>
        <fullName evidence="6">Ketoreductase (KR) domain-containing protein</fullName>
    </recommendedName>
</protein>
<dbReference type="AlphaFoldDB" id="A0A3M7DDY3"/>
<feature type="region of interest" description="Disordered" evidence="3">
    <location>
        <begin position="135"/>
        <end position="165"/>
    </location>
</feature>
<dbReference type="SUPFAM" id="SSF51735">
    <property type="entry name" value="NAD(P)-binding Rossmann-fold domains"/>
    <property type="match status" value="1"/>
</dbReference>
<reference evidence="4 5" key="1">
    <citation type="journal article" date="2018" name="BMC Genomics">
        <title>Genomic evidence for intraspecific hybridization in a clonal and extremely halotolerant yeast.</title>
        <authorList>
            <person name="Gostincar C."/>
            <person name="Stajich J.E."/>
            <person name="Zupancic J."/>
            <person name="Zalar P."/>
            <person name="Gunde-Cimerman N."/>
        </authorList>
    </citation>
    <scope>NUCLEOTIDE SEQUENCE [LARGE SCALE GENOMIC DNA]</scope>
    <source>
        <strain evidence="4 5">EXF-151</strain>
    </source>
</reference>
<evidence type="ECO:0000256" key="3">
    <source>
        <dbReference type="SAM" id="MobiDB-lite"/>
    </source>
</evidence>
<dbReference type="InterPro" id="IPR002347">
    <property type="entry name" value="SDR_fam"/>
</dbReference>